<feature type="signal peptide" evidence="13">
    <location>
        <begin position="1"/>
        <end position="22"/>
    </location>
</feature>
<dbReference type="InterPro" id="IPR036852">
    <property type="entry name" value="Peptidase_S8/S53_dom_sf"/>
</dbReference>
<dbReference type="InterPro" id="IPR013783">
    <property type="entry name" value="Ig-like_fold"/>
</dbReference>
<dbReference type="NCBIfam" id="TIGR01167">
    <property type="entry name" value="LPXTG_anchor"/>
    <property type="match status" value="1"/>
</dbReference>
<evidence type="ECO:0000256" key="6">
    <source>
        <dbReference type="ARBA" id="ARBA00022737"/>
    </source>
</evidence>
<dbReference type="InterPro" id="IPR022398">
    <property type="entry name" value="Peptidase_S8_His-AS"/>
</dbReference>
<dbReference type="InterPro" id="IPR034216">
    <property type="entry name" value="C5a_Peptidase"/>
</dbReference>
<keyword evidence="4 10" id="KW-0645">Protease</keyword>
<keyword evidence="8 10" id="KW-0720">Serine protease</keyword>
<feature type="active site" description="Charge relay system" evidence="10">
    <location>
        <position position="623"/>
    </location>
</feature>
<evidence type="ECO:0000256" key="1">
    <source>
        <dbReference type="ARBA" id="ARBA00011073"/>
    </source>
</evidence>
<feature type="active site" description="Charge relay system" evidence="10">
    <location>
        <position position="220"/>
    </location>
</feature>
<keyword evidence="7 10" id="KW-0378">Hydrolase</keyword>
<evidence type="ECO:0000256" key="7">
    <source>
        <dbReference type="ARBA" id="ARBA00022801"/>
    </source>
</evidence>
<keyword evidence="5 13" id="KW-0732">Signal</keyword>
<dbReference type="InterPro" id="IPR046450">
    <property type="entry name" value="PA_dom_sf"/>
</dbReference>
<reference evidence="19" key="1">
    <citation type="journal article" date="2019" name="Int. J. Syst. Evol. Microbiol.">
        <title>The Global Catalogue of Microorganisms (GCM) 10K type strain sequencing project: providing services to taxonomists for standard genome sequencing and annotation.</title>
        <authorList>
            <consortium name="The Broad Institute Genomics Platform"/>
            <consortium name="The Broad Institute Genome Sequencing Center for Infectious Disease"/>
            <person name="Wu L."/>
            <person name="Ma J."/>
        </authorList>
    </citation>
    <scope>NUCLEOTIDE SEQUENCE [LARGE SCALE GENOMIC DNA]</scope>
    <source>
        <strain evidence="19">CCM 9110</strain>
    </source>
</reference>
<protein>
    <submittedName>
        <fullName evidence="18">S8 family serine peptidase</fullName>
    </submittedName>
</protein>
<accession>A0ABW4BJJ5</accession>
<comment type="similarity">
    <text evidence="1 10 11">Belongs to the peptidase S8 family.</text>
</comment>
<dbReference type="Pfam" id="PF00082">
    <property type="entry name" value="Peptidase_S8"/>
    <property type="match status" value="1"/>
</dbReference>
<dbReference type="PRINTS" id="PR00723">
    <property type="entry name" value="SUBTILISIN"/>
</dbReference>
<evidence type="ECO:0000256" key="8">
    <source>
        <dbReference type="ARBA" id="ARBA00022825"/>
    </source>
</evidence>
<keyword evidence="12" id="KW-0472">Membrane</keyword>
<dbReference type="PROSITE" id="PS00137">
    <property type="entry name" value="SUBTILASE_HIS"/>
    <property type="match status" value="1"/>
</dbReference>
<evidence type="ECO:0000259" key="16">
    <source>
        <dbReference type="Pfam" id="PF02225"/>
    </source>
</evidence>
<dbReference type="Gene3D" id="1.20.1270.90">
    <property type="entry name" value="AF1782-like"/>
    <property type="match status" value="1"/>
</dbReference>
<evidence type="ECO:0000256" key="10">
    <source>
        <dbReference type="PROSITE-ProRule" id="PRU01240"/>
    </source>
</evidence>
<feature type="active site" description="Charge relay system" evidence="10">
    <location>
        <position position="284"/>
    </location>
</feature>
<dbReference type="Pfam" id="PF02225">
    <property type="entry name" value="PA"/>
    <property type="match status" value="1"/>
</dbReference>
<dbReference type="InterPro" id="IPR019931">
    <property type="entry name" value="LPXTG_anchor"/>
</dbReference>
<keyword evidence="6" id="KW-0677">Repeat</keyword>
<dbReference type="InterPro" id="IPR023827">
    <property type="entry name" value="Peptidase_S8_Asp-AS"/>
</dbReference>
<evidence type="ECO:0000313" key="19">
    <source>
        <dbReference type="Proteomes" id="UP001597199"/>
    </source>
</evidence>
<evidence type="ECO:0000256" key="11">
    <source>
        <dbReference type="RuleBase" id="RU003355"/>
    </source>
</evidence>
<dbReference type="Gene3D" id="3.40.50.200">
    <property type="entry name" value="Peptidase S8/S53 domain"/>
    <property type="match status" value="1"/>
</dbReference>
<evidence type="ECO:0000256" key="4">
    <source>
        <dbReference type="ARBA" id="ARBA00022670"/>
    </source>
</evidence>
<dbReference type="InterPro" id="IPR023828">
    <property type="entry name" value="Peptidase_S8_Ser-AS"/>
</dbReference>
<evidence type="ECO:0000256" key="12">
    <source>
        <dbReference type="SAM" id="Phobius"/>
    </source>
</evidence>
<dbReference type="InterPro" id="IPR010435">
    <property type="entry name" value="C5a/SBT2-like_Fn3"/>
</dbReference>
<gene>
    <name evidence="18" type="ORF">ACFQ41_12315</name>
</gene>
<dbReference type="CDD" id="cd07475">
    <property type="entry name" value="Peptidases_S8_C5a_Peptidase"/>
    <property type="match status" value="1"/>
</dbReference>
<keyword evidence="12" id="KW-0812">Transmembrane</keyword>
<dbReference type="PROSITE" id="PS00138">
    <property type="entry name" value="SUBTILASE_SER"/>
    <property type="match status" value="1"/>
</dbReference>
<keyword evidence="12" id="KW-1133">Transmembrane helix</keyword>
<evidence type="ECO:0000256" key="9">
    <source>
        <dbReference type="ARBA" id="ARBA00023088"/>
    </source>
</evidence>
<dbReference type="PROSITE" id="PS51892">
    <property type="entry name" value="SUBTILASE"/>
    <property type="match status" value="1"/>
</dbReference>
<feature type="domain" description="Gram-positive cocci surface proteins LPxTG" evidence="15">
    <location>
        <begin position="1906"/>
        <end position="1946"/>
    </location>
</feature>
<evidence type="ECO:0000256" key="5">
    <source>
        <dbReference type="ARBA" id="ARBA00022729"/>
    </source>
</evidence>
<keyword evidence="3" id="KW-0964">Secreted</keyword>
<dbReference type="PANTHER" id="PTHR43399">
    <property type="entry name" value="SUBTILISIN-RELATED"/>
    <property type="match status" value="1"/>
</dbReference>
<evidence type="ECO:0000259" key="14">
    <source>
        <dbReference type="Pfam" id="PF00082"/>
    </source>
</evidence>
<dbReference type="InterPro" id="IPR003137">
    <property type="entry name" value="PA_domain"/>
</dbReference>
<dbReference type="SUPFAM" id="SSF52743">
    <property type="entry name" value="Subtilisin-like"/>
    <property type="match status" value="1"/>
</dbReference>
<keyword evidence="9" id="KW-0572">Peptidoglycan-anchor</keyword>
<evidence type="ECO:0000256" key="2">
    <source>
        <dbReference type="ARBA" id="ARBA00022512"/>
    </source>
</evidence>
<keyword evidence="2" id="KW-0134">Cell wall</keyword>
<keyword evidence="19" id="KW-1185">Reference proteome</keyword>
<evidence type="ECO:0000256" key="13">
    <source>
        <dbReference type="SAM" id="SignalP"/>
    </source>
</evidence>
<feature type="chain" id="PRO_5045733011" evidence="13">
    <location>
        <begin position="23"/>
        <end position="1947"/>
    </location>
</feature>
<sequence>MNRTSKTIVTALASTAVLGALALSPVFELQAKASVDSQSKAKTKAKAAATLATRSNAKAKALATTEDTTAKAVEAQLAARGVNFTKLTTAQQKDTYVDVIIQLAAAPAAENGSLSTNASTAEIQAATEKVIAAQASTKAAVAAITAQGTGESYGYVINGFTTKVQVKDLTKLEQVAGVKSVSIAKVYYAAESSANDMANVSTVWSNYKYKGEGTVVSVIDTGIDPNHKDFRLSDASTAKLSEKDVNGFISKTGYGRYYTSKVPYGHNYADNDEIITDDNPEEQHGMHVAGIIGANGTGSDPTTSVVGVAPEAQLLAMKVFSNSDTAATTDSTSVVGAIDDSAKLGADVLNMSLGSASGKQSDDDPEVAAVENAINAGTAAVISAGNDGTSVSDQDGTNVDYFGNPDMEMVGTPGTARHATTVASAENTKAINNAITISADGTTILGPSMTETGTGFDLTAFDGKQFYEVKDADGNLGIGTADQFTADVKGKIAIVKRGDINFTEKQANAKAAGAAGVLIVNNAGGDEALTSVAYDAGFPTAGLSTNDGDKLVAYLAANPDATFNVEIGLKQMDNTLTATDAMSTFSSYGPTSDLSFKPDITAPGGNIWSTQNNNGYTNLSGTSMASPFIAGSQALLTQAMNDKNGKYYALYQSMTASERAAFMKTIEMNTATEITDVDRDAVIESPRRQGAGMVDVDAAIDAISKNPSTVTGANDYPGVELKDFDEATHQFTLKFTNRTDQPITYTLKDNAKLTAVYTSATDAQTATLYDKAIAGANIKADSTIAVPAGTTQEFTFTLTLPSDFEKDQYVEGFLNFEGSDDSKLSIPYMGFYGSWGDPQLFDDFNGVTFTPTTTGNTGTIVNGGNDEDGAISNPGLTTDAQGNYVIDTNNIAFSTAPGADIAWIQPEYWMFRNANDVQTQLLDDQGNLLTTFSTYKAATKSYWYANGQTYEKLDGAEFDGTYFDPQTNQTETLPDGTYTYRVVGTPDGTDKQQVLDFKVKIDSVKPEVRNLKLTAETDQDGNKQYYLTAEAFDNFSGLDGSANTAVNGVENDGDQDPTSYETEGTTADGYTKIKIALSDAQVKALAAGRNSIAIGVFDNASNAATTSATAQKPGETNWGLVFDQGSLPDKITTQTKGLNDDGTAFEFGGNYLVEPSFTYTDADGNEHDGTVDFADDNSGNFTADLPVSDDDYTTTVKVYTDDSKQTLLYEKQIQVAMKTPEIDALAVDGQATYKQGDQAATTAQSSETQVTLTGTVSDDTQTVQVVVGDQTIDATVNADHTFTADVPIAGGDNTAKVTATDADGNQTEVDQPITSSNYGVVAPSNKDVSFDDGIAFGYNYIAADTKNYDPATGKITITGKVARPTTNLTIGDQKVKINSDGTFSVTLDIGTHHGNNFGVLIGDDTSTTTIQERISLYVDANLPTLTVDQAKDTDGDGVNDTITTSDPNFTLTGNVKDDNTYADLYIKDSNVMAGYGDVDFNADKGYDQDFSQTETLKPGKNTFNIYAQDYIGNKTAVQTIVVNYVPATAEDTAALKDAKAALKATLTKARELGATGDYTHETAAVLASARQQAQKVLNDKDATLADVQAAQTALDNAIAQLVKKDATTTPTVDPNADILAAIQEAKQSLGTTTGETQDPATGRTYYGDLDNLTAEVKAGTVTPEEAKKQLNAFLNQATTLDEIAAAKQQVAAAGLGETKAPSGRTFNGDFDYLYNQAKAGALTPAQATAQLNALLDDALDTLANEIKQATPEATGNSTDAATGRSWYGDVDNAKNTGKAATTPDQKLAQLTELANFKPLIAAQVKADAAAAYAQALAAKNAAAAAKNTAANNTRFGGSDVEGAAAKANAAAAAQAAREAAQAKLLAQQAKAKAAADAQAKAAAAAQPTALATTGAAKATKLSVATDTKQQAALPATGDQAQTGLMALGAAMIAGVLAFFGKKKADER</sequence>
<dbReference type="Proteomes" id="UP001597199">
    <property type="component" value="Unassembled WGS sequence"/>
</dbReference>
<feature type="domain" description="C5a peptidase/Subtilisin-like protease SBT2-like Fn3-like" evidence="17">
    <location>
        <begin position="719"/>
        <end position="829"/>
    </location>
</feature>
<dbReference type="PROSITE" id="PS00136">
    <property type="entry name" value="SUBTILASE_ASP"/>
    <property type="match status" value="1"/>
</dbReference>
<dbReference type="InterPro" id="IPR015500">
    <property type="entry name" value="Peptidase_S8_subtilisin-rel"/>
</dbReference>
<dbReference type="Gene3D" id="2.60.40.10">
    <property type="entry name" value="Immunoglobulins"/>
    <property type="match status" value="1"/>
</dbReference>
<dbReference type="Gene3D" id="3.50.30.30">
    <property type="match status" value="1"/>
</dbReference>
<comment type="caution">
    <text evidence="18">The sequence shown here is derived from an EMBL/GenBank/DDBJ whole genome shotgun (WGS) entry which is preliminary data.</text>
</comment>
<evidence type="ECO:0000313" key="18">
    <source>
        <dbReference type="EMBL" id="MFD1400093.1"/>
    </source>
</evidence>
<dbReference type="InterPro" id="IPR051048">
    <property type="entry name" value="Peptidase_S8/S53_subtilisin"/>
</dbReference>
<dbReference type="EMBL" id="JBHTOA010000048">
    <property type="protein sequence ID" value="MFD1400093.1"/>
    <property type="molecule type" value="Genomic_DNA"/>
</dbReference>
<dbReference type="InterPro" id="IPR000209">
    <property type="entry name" value="Peptidase_S8/S53_dom"/>
</dbReference>
<dbReference type="Pfam" id="PF00746">
    <property type="entry name" value="Gram_pos_anchor"/>
    <property type="match status" value="1"/>
</dbReference>
<feature type="domain" description="Peptidase S8/S53" evidence="14">
    <location>
        <begin position="211"/>
        <end position="692"/>
    </location>
</feature>
<organism evidence="18 19">
    <name type="scientific">Lacticaseibacillus suilingensis</name>
    <dbReference type="NCBI Taxonomy" id="2799577"/>
    <lineage>
        <taxon>Bacteria</taxon>
        <taxon>Bacillati</taxon>
        <taxon>Bacillota</taxon>
        <taxon>Bacilli</taxon>
        <taxon>Lactobacillales</taxon>
        <taxon>Lactobacillaceae</taxon>
        <taxon>Lacticaseibacillus</taxon>
    </lineage>
</organism>
<evidence type="ECO:0000259" key="17">
    <source>
        <dbReference type="Pfam" id="PF06280"/>
    </source>
</evidence>
<name>A0ABW4BJJ5_9LACO</name>
<proteinExistence type="inferred from homology"/>
<feature type="domain" description="PA" evidence="16">
    <location>
        <begin position="478"/>
        <end position="551"/>
    </location>
</feature>
<dbReference type="PANTHER" id="PTHR43399:SF5">
    <property type="entry name" value="PEPTIDASE S8 FAMILY WITH PROTEASE-ASSOCIATED DOMAIN"/>
    <property type="match status" value="1"/>
</dbReference>
<evidence type="ECO:0000256" key="3">
    <source>
        <dbReference type="ARBA" id="ARBA00022525"/>
    </source>
</evidence>
<evidence type="ECO:0000259" key="15">
    <source>
        <dbReference type="Pfam" id="PF00746"/>
    </source>
</evidence>
<dbReference type="RefSeq" id="WP_204118403.1">
    <property type="nucleotide sequence ID" value="NZ_BOLV01000004.1"/>
</dbReference>
<dbReference type="SUPFAM" id="SSF52025">
    <property type="entry name" value="PA domain"/>
    <property type="match status" value="1"/>
</dbReference>
<dbReference type="Pfam" id="PF06280">
    <property type="entry name" value="fn3_5"/>
    <property type="match status" value="1"/>
</dbReference>
<feature type="transmembrane region" description="Helical" evidence="12">
    <location>
        <begin position="1923"/>
        <end position="1940"/>
    </location>
</feature>
<dbReference type="Gene3D" id="2.60.40.1710">
    <property type="entry name" value="Subtilisin-like superfamily"/>
    <property type="match status" value="1"/>
</dbReference>